<dbReference type="AlphaFoldDB" id="A0A1M4VK64"/>
<dbReference type="GO" id="GO:1990189">
    <property type="term" value="F:protein N-terminal-serine acetyltransferase activity"/>
    <property type="evidence" value="ECO:0007669"/>
    <property type="project" value="TreeGrafter"/>
</dbReference>
<dbReference type="OrthoDB" id="3466127at2"/>
<dbReference type="PANTHER" id="PTHR43441:SF11">
    <property type="entry name" value="RIBOSOMAL-PROTEIN-SERINE ACETYLTRANSFERASE"/>
    <property type="match status" value="1"/>
</dbReference>
<dbReference type="InterPro" id="IPR051908">
    <property type="entry name" value="Ribosomal_N-acetyltransferase"/>
</dbReference>
<dbReference type="InterPro" id="IPR000182">
    <property type="entry name" value="GNAT_dom"/>
</dbReference>
<keyword evidence="2" id="KW-0808">Transferase</keyword>
<sequence length="228" mass="25588">MAENPDPWPLRHLVLRTPRLELRPDDDSGLFELAEEARLGVHPPEEMPFAVPWTDAPAETLGREMLQFYWSQRAACRPNDWTVHFLVRLDGRVIGTQGISASDFAVTREVQTGSWLGMRHQGRGYGVEMRAAVLGFAFDHLDALQARSDAFVDNAASLAVSRKLGYVEDGTTRRVRRGRPVVDQRLLLTRERFAEHRPGWTVEVAGLAACRPLLGAVNTNGEHRRSTP</sequence>
<organism evidence="2 3">
    <name type="scientific">Streptoalloteichus hindustanus</name>
    <dbReference type="NCBI Taxonomy" id="2017"/>
    <lineage>
        <taxon>Bacteria</taxon>
        <taxon>Bacillati</taxon>
        <taxon>Actinomycetota</taxon>
        <taxon>Actinomycetes</taxon>
        <taxon>Pseudonocardiales</taxon>
        <taxon>Pseudonocardiaceae</taxon>
        <taxon>Streptoalloteichus</taxon>
    </lineage>
</organism>
<dbReference type="InterPro" id="IPR016181">
    <property type="entry name" value="Acyl_CoA_acyltransferase"/>
</dbReference>
<dbReference type="Gene3D" id="3.40.630.30">
    <property type="match status" value="1"/>
</dbReference>
<evidence type="ECO:0000313" key="3">
    <source>
        <dbReference type="Proteomes" id="UP000184501"/>
    </source>
</evidence>
<dbReference type="PANTHER" id="PTHR43441">
    <property type="entry name" value="RIBOSOMAL-PROTEIN-SERINE ACETYLTRANSFERASE"/>
    <property type="match status" value="1"/>
</dbReference>
<dbReference type="GO" id="GO:0005737">
    <property type="term" value="C:cytoplasm"/>
    <property type="evidence" value="ECO:0007669"/>
    <property type="project" value="TreeGrafter"/>
</dbReference>
<evidence type="ECO:0000259" key="1">
    <source>
        <dbReference type="PROSITE" id="PS51186"/>
    </source>
</evidence>
<feature type="domain" description="N-acetyltransferase" evidence="1">
    <location>
        <begin position="20"/>
        <end position="191"/>
    </location>
</feature>
<accession>A0A1M4VK64</accession>
<dbReference type="EMBL" id="FQVN01000001">
    <property type="protein sequence ID" value="SHE69411.1"/>
    <property type="molecule type" value="Genomic_DNA"/>
</dbReference>
<name>A0A1M4VK64_STRHI</name>
<reference evidence="2 3" key="1">
    <citation type="submission" date="2016-11" db="EMBL/GenBank/DDBJ databases">
        <authorList>
            <person name="Jaros S."/>
            <person name="Januszkiewicz K."/>
            <person name="Wedrychowicz H."/>
        </authorList>
    </citation>
    <scope>NUCLEOTIDE SEQUENCE [LARGE SCALE GENOMIC DNA]</scope>
    <source>
        <strain evidence="2 3">DSM 44523</strain>
    </source>
</reference>
<protein>
    <submittedName>
        <fullName evidence="2">Protein N-acetyltransferase, RimJ/RimL family</fullName>
    </submittedName>
</protein>
<gene>
    <name evidence="2" type="ORF">SAMN05444320_101798</name>
</gene>
<evidence type="ECO:0000313" key="2">
    <source>
        <dbReference type="EMBL" id="SHE69411.1"/>
    </source>
</evidence>
<dbReference type="Proteomes" id="UP000184501">
    <property type="component" value="Unassembled WGS sequence"/>
</dbReference>
<dbReference type="RefSeq" id="WP_073479890.1">
    <property type="nucleotide sequence ID" value="NZ_FQVN01000001.1"/>
</dbReference>
<dbReference type="SUPFAM" id="SSF55729">
    <property type="entry name" value="Acyl-CoA N-acyltransferases (Nat)"/>
    <property type="match status" value="1"/>
</dbReference>
<dbReference type="Pfam" id="PF13302">
    <property type="entry name" value="Acetyltransf_3"/>
    <property type="match status" value="1"/>
</dbReference>
<keyword evidence="3" id="KW-1185">Reference proteome</keyword>
<dbReference type="STRING" id="2017.SAMN05444320_101798"/>
<dbReference type="GO" id="GO:0008999">
    <property type="term" value="F:protein-N-terminal-alanine acetyltransferase activity"/>
    <property type="evidence" value="ECO:0007669"/>
    <property type="project" value="TreeGrafter"/>
</dbReference>
<dbReference type="PROSITE" id="PS51186">
    <property type="entry name" value="GNAT"/>
    <property type="match status" value="1"/>
</dbReference>
<proteinExistence type="predicted"/>